<proteinExistence type="inferred from homology"/>
<accession>A0A382V2V3</accession>
<name>A0A382V2V3_9ZZZZ</name>
<evidence type="ECO:0000256" key="1">
    <source>
        <dbReference type="ARBA" id="ARBA00005417"/>
    </source>
</evidence>
<evidence type="ECO:0000259" key="3">
    <source>
        <dbReference type="Pfam" id="PF00005"/>
    </source>
</evidence>
<dbReference type="InterPro" id="IPR027417">
    <property type="entry name" value="P-loop_NTPase"/>
</dbReference>
<dbReference type="GO" id="GO:0005524">
    <property type="term" value="F:ATP binding"/>
    <property type="evidence" value="ECO:0007669"/>
    <property type="project" value="InterPro"/>
</dbReference>
<organism evidence="4">
    <name type="scientific">marine metagenome</name>
    <dbReference type="NCBI Taxonomy" id="408172"/>
    <lineage>
        <taxon>unclassified sequences</taxon>
        <taxon>metagenomes</taxon>
        <taxon>ecological metagenomes</taxon>
    </lineage>
</organism>
<dbReference type="SUPFAM" id="SSF52540">
    <property type="entry name" value="P-loop containing nucleoside triphosphate hydrolases"/>
    <property type="match status" value="1"/>
</dbReference>
<evidence type="ECO:0000313" key="4">
    <source>
        <dbReference type="EMBL" id="SVD40814.1"/>
    </source>
</evidence>
<protein>
    <recommendedName>
        <fullName evidence="3">ABC transporter domain-containing protein</fullName>
    </recommendedName>
</protein>
<dbReference type="PANTHER" id="PTHR43335">
    <property type="entry name" value="ABC TRANSPORTER, ATP-BINDING PROTEIN"/>
    <property type="match status" value="1"/>
</dbReference>
<dbReference type="EMBL" id="UINC01148750">
    <property type="protein sequence ID" value="SVD40814.1"/>
    <property type="molecule type" value="Genomic_DNA"/>
</dbReference>
<dbReference type="PANTHER" id="PTHR43335:SF4">
    <property type="entry name" value="ABC TRANSPORTER, ATP-BINDING PROTEIN"/>
    <property type="match status" value="1"/>
</dbReference>
<sequence>MLVGANGAGKSTLLRLVAGLSRPSDGEVQINGHDLQDAPEARSAIGLLSHQTLLYDELTARENLCFFARLYGLHNVQERLDEALAE</sequence>
<evidence type="ECO:0000256" key="2">
    <source>
        <dbReference type="ARBA" id="ARBA00022448"/>
    </source>
</evidence>
<dbReference type="Pfam" id="PF00005">
    <property type="entry name" value="ABC_tran"/>
    <property type="match status" value="1"/>
</dbReference>
<dbReference type="AlphaFoldDB" id="A0A382V2V3"/>
<feature type="non-terminal residue" evidence="4">
    <location>
        <position position="86"/>
    </location>
</feature>
<dbReference type="Gene3D" id="3.40.50.300">
    <property type="entry name" value="P-loop containing nucleotide triphosphate hydrolases"/>
    <property type="match status" value="1"/>
</dbReference>
<reference evidence="4" key="1">
    <citation type="submission" date="2018-05" db="EMBL/GenBank/DDBJ databases">
        <authorList>
            <person name="Lanie J.A."/>
            <person name="Ng W.-L."/>
            <person name="Kazmierczak K.M."/>
            <person name="Andrzejewski T.M."/>
            <person name="Davidsen T.M."/>
            <person name="Wayne K.J."/>
            <person name="Tettelin H."/>
            <person name="Glass J.I."/>
            <person name="Rusch D."/>
            <person name="Podicherti R."/>
            <person name="Tsui H.-C.T."/>
            <person name="Winkler M.E."/>
        </authorList>
    </citation>
    <scope>NUCLEOTIDE SEQUENCE</scope>
</reference>
<keyword evidence="2" id="KW-0813">Transport</keyword>
<dbReference type="InterPro" id="IPR003439">
    <property type="entry name" value="ABC_transporter-like_ATP-bd"/>
</dbReference>
<comment type="similarity">
    <text evidence="1">Belongs to the ABC transporter superfamily.</text>
</comment>
<feature type="domain" description="ABC transporter" evidence="3">
    <location>
        <begin position="2"/>
        <end position="85"/>
    </location>
</feature>
<gene>
    <name evidence="4" type="ORF">METZ01_LOCUS393668</name>
</gene>
<dbReference type="GO" id="GO:0016887">
    <property type="term" value="F:ATP hydrolysis activity"/>
    <property type="evidence" value="ECO:0007669"/>
    <property type="project" value="InterPro"/>
</dbReference>